<dbReference type="GO" id="GO:0004888">
    <property type="term" value="F:transmembrane signaling receptor activity"/>
    <property type="evidence" value="ECO:0007669"/>
    <property type="project" value="InterPro"/>
</dbReference>
<dbReference type="SUPFAM" id="SSF55785">
    <property type="entry name" value="PYP-like sensor domain (PAS domain)"/>
    <property type="match status" value="1"/>
</dbReference>
<dbReference type="PROSITE" id="PS50111">
    <property type="entry name" value="CHEMOTAXIS_TRANSDUC_2"/>
    <property type="match status" value="1"/>
</dbReference>
<dbReference type="Pfam" id="PF08447">
    <property type="entry name" value="PAS_3"/>
    <property type="match status" value="1"/>
</dbReference>
<evidence type="ECO:0000256" key="2">
    <source>
        <dbReference type="ARBA" id="ARBA00023224"/>
    </source>
</evidence>
<dbReference type="InterPro" id="IPR004089">
    <property type="entry name" value="MCPsignal_dom"/>
</dbReference>
<evidence type="ECO:0000256" key="4">
    <source>
        <dbReference type="PROSITE-ProRule" id="PRU00284"/>
    </source>
</evidence>
<dbReference type="EMBL" id="CP014034">
    <property type="protein sequence ID" value="AMF93118.1"/>
    <property type="molecule type" value="Genomic_DNA"/>
</dbReference>
<evidence type="ECO:0000256" key="5">
    <source>
        <dbReference type="SAM" id="Phobius"/>
    </source>
</evidence>
<dbReference type="InterPro" id="IPR000014">
    <property type="entry name" value="PAS"/>
</dbReference>
<keyword evidence="2 4" id="KW-0807">Transducer</keyword>
<evidence type="ECO:0000313" key="7">
    <source>
        <dbReference type="EMBL" id="AMF93118.1"/>
    </source>
</evidence>
<dbReference type="PANTHER" id="PTHR32089">
    <property type="entry name" value="METHYL-ACCEPTING CHEMOTAXIS PROTEIN MCPB"/>
    <property type="match status" value="1"/>
</dbReference>
<dbReference type="SMART" id="SM00283">
    <property type="entry name" value="MA"/>
    <property type="match status" value="1"/>
</dbReference>
<keyword evidence="5" id="KW-0812">Transmembrane</keyword>
<dbReference type="AlphaFoldDB" id="A0AAX2LXG4"/>
<dbReference type="InterPro" id="IPR004090">
    <property type="entry name" value="Chemotax_Me-accpt_rcpt"/>
</dbReference>
<dbReference type="EMBL" id="UHIP01000002">
    <property type="protein sequence ID" value="SUQ26487.1"/>
    <property type="molecule type" value="Genomic_DNA"/>
</dbReference>
<feature type="transmembrane region" description="Helical" evidence="5">
    <location>
        <begin position="168"/>
        <end position="187"/>
    </location>
</feature>
<dbReference type="FunFam" id="1.10.287.950:FF:000001">
    <property type="entry name" value="Methyl-accepting chemotaxis sensory transducer"/>
    <property type="match status" value="1"/>
</dbReference>
<dbReference type="Proteomes" id="UP000057088">
    <property type="component" value="Chromosome 1"/>
</dbReference>
<keyword evidence="5" id="KW-1133">Transmembrane helix</keyword>
<dbReference type="GeneID" id="29383638"/>
<dbReference type="RefSeq" id="WP_061055954.1">
    <property type="nucleotide sequence ID" value="NZ_CABLBX010000005.1"/>
</dbReference>
<proteinExistence type="inferred from homology"/>
<dbReference type="InterPro" id="IPR035965">
    <property type="entry name" value="PAS-like_dom_sf"/>
</dbReference>
<protein>
    <submittedName>
        <fullName evidence="8">Methyl-accepting chemotaxis protein</fullName>
    </submittedName>
    <submittedName>
        <fullName evidence="7">PAS domain-containing protein</fullName>
    </submittedName>
</protein>
<evidence type="ECO:0000259" key="6">
    <source>
        <dbReference type="PROSITE" id="PS50111"/>
    </source>
</evidence>
<evidence type="ECO:0000256" key="3">
    <source>
        <dbReference type="ARBA" id="ARBA00029447"/>
    </source>
</evidence>
<feature type="domain" description="Methyl-accepting transducer" evidence="6">
    <location>
        <begin position="242"/>
        <end position="478"/>
    </location>
</feature>
<dbReference type="GO" id="GO:0016020">
    <property type="term" value="C:membrane"/>
    <property type="evidence" value="ECO:0007669"/>
    <property type="project" value="UniProtKB-SubCell"/>
</dbReference>
<evidence type="ECO:0000313" key="9">
    <source>
        <dbReference type="Proteomes" id="UP000057088"/>
    </source>
</evidence>
<dbReference type="Proteomes" id="UP000254626">
    <property type="component" value="Unassembled WGS sequence"/>
</dbReference>
<reference evidence="7" key="2">
    <citation type="submission" date="2018-01" db="EMBL/GenBank/DDBJ databases">
        <title>FDA dAtabase for Regulatory Grade micrObial Sequences (FDA-ARGOS): Supporting development and validation of Infectious Disease Dx tests.</title>
        <authorList>
            <person name="Hoffmann M."/>
            <person name="Allard M."/>
            <person name="Evans P."/>
            <person name="Brown E."/>
            <person name="Tallon L."/>
            <person name="Sadzewicz L."/>
            <person name="Sengamalay N."/>
            <person name="Ott S."/>
            <person name="Godinez A."/>
            <person name="Nagaraj S."/>
            <person name="Vyas G."/>
            <person name="Aluvathingal J."/>
            <person name="Nadendla S."/>
            <person name="Geyer C."/>
            <person name="Sichtig H."/>
        </authorList>
    </citation>
    <scope>NUCLEOTIDE SEQUENCE</scope>
    <source>
        <strain evidence="7">ATCC 33809</strain>
    </source>
</reference>
<dbReference type="GO" id="GO:0006935">
    <property type="term" value="P:chemotaxis"/>
    <property type="evidence" value="ECO:0007669"/>
    <property type="project" value="InterPro"/>
</dbReference>
<dbReference type="CDD" id="cd11386">
    <property type="entry name" value="MCP_signal"/>
    <property type="match status" value="1"/>
</dbReference>
<comment type="subcellular location">
    <subcellularLocation>
        <location evidence="1">Membrane</location>
    </subcellularLocation>
</comment>
<comment type="similarity">
    <text evidence="3">Belongs to the methyl-accepting chemotaxis (MCP) protein family.</text>
</comment>
<dbReference type="NCBIfam" id="TIGR00229">
    <property type="entry name" value="sensory_box"/>
    <property type="match status" value="1"/>
</dbReference>
<dbReference type="Pfam" id="PF00015">
    <property type="entry name" value="MCPsignal"/>
    <property type="match status" value="1"/>
</dbReference>
<evidence type="ECO:0000256" key="1">
    <source>
        <dbReference type="ARBA" id="ARBA00004370"/>
    </source>
</evidence>
<dbReference type="PANTHER" id="PTHR32089:SF112">
    <property type="entry name" value="LYSOZYME-LIKE PROTEIN-RELATED"/>
    <property type="match status" value="1"/>
</dbReference>
<dbReference type="KEGG" id="vfl:AL536_06600"/>
<accession>A0AAX2LXG4</accession>
<keyword evidence="9" id="KW-1185">Reference proteome</keyword>
<reference evidence="8 10" key="3">
    <citation type="submission" date="2018-06" db="EMBL/GenBank/DDBJ databases">
        <authorList>
            <consortium name="Pathogen Informatics"/>
            <person name="Doyle S."/>
        </authorList>
    </citation>
    <scope>NUCLEOTIDE SEQUENCE [LARGE SCALE GENOMIC DNA]</scope>
    <source>
        <strain evidence="8 10">NCTC11327</strain>
    </source>
</reference>
<evidence type="ECO:0000313" key="8">
    <source>
        <dbReference type="EMBL" id="SUQ26487.1"/>
    </source>
</evidence>
<sequence length="515" mass="56760">MAATENKDYPENISFISTTQPSSHITYANEAFCDVAEYELDEMLAQPHNMVRHPEMPKAAFEQLWQYLNQGKSWMGIVKNRCKGPRHYWVSAFVTPIKDAQGNIVEHQSVRSKPSKEQVARAEALYAKLNQGQAVTVRRWPMMRILQGAVLSGTLISAGWMWQQQAWLPGSLVVLMQMITLAGMGYLHRRHAQLYKLASEAYSNPLMEKVYTGYCDECSPVELALMMRKAELRAVVARSSETSGQILKEAQREFDNMRGIEQALAQQQQETELVATAVEELTYSINDIAQSASAASQLTEIAQSDSLCGLERIRATVAQVNALDSELAQSQKVLTTLAQHSQQVETILEVITAISEQTNLLALNAAIEAARAGESGRGFAVVADEVRKLAAKTGDSTSEIHAMIAELQSLATQAVSSMQRGSELSLQCKQTVDSTGGVIQDIAAKLGQVTHESQQIAAAVEQQASATREITANAVNIKTLTEKNSLAASSSVQRTQHLVHNLEQLQRLIHQFERH</sequence>
<feature type="transmembrane region" description="Helical" evidence="5">
    <location>
        <begin position="145"/>
        <end position="162"/>
    </location>
</feature>
<keyword evidence="5" id="KW-0472">Membrane</keyword>
<name>A0AAX2LXG4_VIBFL</name>
<evidence type="ECO:0000313" key="10">
    <source>
        <dbReference type="Proteomes" id="UP000254626"/>
    </source>
</evidence>
<reference evidence="9" key="1">
    <citation type="submission" date="2015-12" db="EMBL/GenBank/DDBJ databases">
        <title>FDA dAtabase for Regulatory Grade micrObial Sequences (FDA-ARGOS): Supporting development and validation of Infectious Disease Dx tests.</title>
        <authorList>
            <person name="Hoffmann M."/>
            <person name="Allard M."/>
            <person name="Evans P."/>
            <person name="Brown E."/>
            <person name="Tallon L.J."/>
            <person name="Sadzewicz L."/>
            <person name="Sengamalay N."/>
            <person name="Ott S."/>
            <person name="Godinez A."/>
            <person name="Nagaraj S."/>
            <person name="Vyas G."/>
            <person name="Aluvathingal J."/>
            <person name="Nadendla S."/>
            <person name="Geyer C."/>
            <person name="Sichtig H."/>
        </authorList>
    </citation>
    <scope>NUCLEOTIDE SEQUENCE [LARGE SCALE GENOMIC DNA]</scope>
    <source>
        <strain evidence="9">ATCC 33809</strain>
    </source>
</reference>
<gene>
    <name evidence="8" type="primary">aer_1</name>
    <name evidence="7" type="ORF">AL536_06600</name>
    <name evidence="8" type="ORF">NCTC11327_03348</name>
</gene>
<dbReference type="Gene3D" id="1.10.287.950">
    <property type="entry name" value="Methyl-accepting chemotaxis protein"/>
    <property type="match status" value="1"/>
</dbReference>
<dbReference type="Gene3D" id="3.30.450.20">
    <property type="entry name" value="PAS domain"/>
    <property type="match status" value="1"/>
</dbReference>
<dbReference type="CDD" id="cd00130">
    <property type="entry name" value="PAS"/>
    <property type="match status" value="1"/>
</dbReference>
<organism evidence="8 10">
    <name type="scientific">Vibrio fluvialis</name>
    <dbReference type="NCBI Taxonomy" id="676"/>
    <lineage>
        <taxon>Bacteria</taxon>
        <taxon>Pseudomonadati</taxon>
        <taxon>Pseudomonadota</taxon>
        <taxon>Gammaproteobacteria</taxon>
        <taxon>Vibrionales</taxon>
        <taxon>Vibrionaceae</taxon>
        <taxon>Vibrio</taxon>
    </lineage>
</organism>
<dbReference type="PRINTS" id="PR00260">
    <property type="entry name" value="CHEMTRNSDUCR"/>
</dbReference>
<dbReference type="GO" id="GO:0007165">
    <property type="term" value="P:signal transduction"/>
    <property type="evidence" value="ECO:0007669"/>
    <property type="project" value="UniProtKB-KW"/>
</dbReference>
<dbReference type="InterPro" id="IPR013655">
    <property type="entry name" value="PAS_fold_3"/>
</dbReference>
<dbReference type="SUPFAM" id="SSF58104">
    <property type="entry name" value="Methyl-accepting chemotaxis protein (MCP) signaling domain"/>
    <property type="match status" value="1"/>
</dbReference>